<organism evidence="1">
    <name type="scientific">bioreactor metagenome</name>
    <dbReference type="NCBI Taxonomy" id="1076179"/>
    <lineage>
        <taxon>unclassified sequences</taxon>
        <taxon>metagenomes</taxon>
        <taxon>ecological metagenomes</taxon>
    </lineage>
</organism>
<comment type="caution">
    <text evidence="1">The sequence shown here is derived from an EMBL/GenBank/DDBJ whole genome shotgun (WGS) entry which is preliminary data.</text>
</comment>
<gene>
    <name evidence="1" type="ORF">SDC9_205675</name>
</gene>
<protein>
    <submittedName>
        <fullName evidence="1">Uncharacterized protein</fullName>
    </submittedName>
</protein>
<accession>A0A645J5J9</accession>
<proteinExistence type="predicted"/>
<sequence>MQGGKRRFARHEDELPLLFQHHVGGAFDQVVGQAVGDGGERAHRTRTDHHRIGRIGSGCDRRIPVLAPEHTQLVVACVQAFRQLPFEIAGACRQRHAEFLLGDDVRRLRHQQIDL</sequence>
<dbReference type="EMBL" id="VSSQ01130180">
    <property type="protein sequence ID" value="MPN57979.1"/>
    <property type="molecule type" value="Genomic_DNA"/>
</dbReference>
<reference evidence="1" key="1">
    <citation type="submission" date="2019-08" db="EMBL/GenBank/DDBJ databases">
        <authorList>
            <person name="Kucharzyk K."/>
            <person name="Murdoch R.W."/>
            <person name="Higgins S."/>
            <person name="Loffler F."/>
        </authorList>
    </citation>
    <scope>NUCLEOTIDE SEQUENCE</scope>
</reference>
<dbReference type="AlphaFoldDB" id="A0A645J5J9"/>
<evidence type="ECO:0000313" key="1">
    <source>
        <dbReference type="EMBL" id="MPN57979.1"/>
    </source>
</evidence>
<name>A0A645J5J9_9ZZZZ</name>